<evidence type="ECO:0000313" key="2">
    <source>
        <dbReference type="EMBL" id="PQB05314.1"/>
    </source>
</evidence>
<dbReference type="RefSeq" id="WP_104813253.1">
    <property type="nucleotide sequence ID" value="NZ_MQUB01000001.1"/>
</dbReference>
<dbReference type="InterPro" id="IPR036237">
    <property type="entry name" value="Xyl_isomerase-like_sf"/>
</dbReference>
<reference evidence="2 3" key="1">
    <citation type="submission" date="2016-11" db="EMBL/GenBank/DDBJ databases">
        <title>Trade-off between light-utilization and light-protection in marine flavobacteria.</title>
        <authorList>
            <person name="Kumagai Y."/>
        </authorList>
    </citation>
    <scope>NUCLEOTIDE SEQUENCE [LARGE SCALE GENOMIC DNA]</scope>
    <source>
        <strain evidence="2 3">NBRC 107741</strain>
    </source>
</reference>
<dbReference type="PANTHER" id="PTHR12110:SF53">
    <property type="entry name" value="BLR5974 PROTEIN"/>
    <property type="match status" value="1"/>
</dbReference>
<keyword evidence="3" id="KW-1185">Reference proteome</keyword>
<dbReference type="SUPFAM" id="SSF51658">
    <property type="entry name" value="Xylose isomerase-like"/>
    <property type="match status" value="1"/>
</dbReference>
<feature type="domain" description="Xylose isomerase-like TIM barrel" evidence="1">
    <location>
        <begin position="71"/>
        <end position="316"/>
    </location>
</feature>
<name>A0A2S7KRR1_9FLAO</name>
<evidence type="ECO:0000259" key="1">
    <source>
        <dbReference type="Pfam" id="PF01261"/>
    </source>
</evidence>
<dbReference type="AlphaFoldDB" id="A0A2S7KRR1"/>
<dbReference type="PANTHER" id="PTHR12110">
    <property type="entry name" value="HYDROXYPYRUVATE ISOMERASE"/>
    <property type="match status" value="1"/>
</dbReference>
<sequence>MKKLAFGVLVCALFFIGCKEKSTETSDTEVNPYSVEVEETESPFFKISLAQWSLHKMVLEDGQDPLGFAGEAKALGFEAVEYVSALYTPHLDSLGVDGLIEAMKAEQEKHGVSCVLIMVDNEGDLADPNEEARDQAVENHKKWVDAAAALGGHSIRVNTFGTNEVKEWQPAVQDGLTKLAQYAATKNINVLIENHGWLSSDAPEVMKAIAAVNMENVGTLPDFGNWCVKRADGAKWGECLEEYPDYYQGIELMMAEAKAVSAKSYKFDTEGNETKLDYARMLQIVKDAGYTGHIGIEYEGDELTEKEGISATMNLLIKAAQTLN</sequence>
<comment type="caution">
    <text evidence="2">The sequence shown here is derived from an EMBL/GenBank/DDBJ whole genome shotgun (WGS) entry which is preliminary data.</text>
</comment>
<evidence type="ECO:0000313" key="3">
    <source>
        <dbReference type="Proteomes" id="UP000239800"/>
    </source>
</evidence>
<protein>
    <submittedName>
        <fullName evidence="2">Xylose isomerase</fullName>
    </submittedName>
</protein>
<organism evidence="2 3">
    <name type="scientific">Aureitalea marina</name>
    <dbReference type="NCBI Taxonomy" id="930804"/>
    <lineage>
        <taxon>Bacteria</taxon>
        <taxon>Pseudomonadati</taxon>
        <taxon>Bacteroidota</taxon>
        <taxon>Flavobacteriia</taxon>
        <taxon>Flavobacteriales</taxon>
        <taxon>Flavobacteriaceae</taxon>
        <taxon>Aureitalea</taxon>
    </lineage>
</organism>
<dbReference type="InterPro" id="IPR050312">
    <property type="entry name" value="IolE/XylAMocC-like"/>
</dbReference>
<dbReference type="GO" id="GO:0016853">
    <property type="term" value="F:isomerase activity"/>
    <property type="evidence" value="ECO:0007669"/>
    <property type="project" value="UniProtKB-KW"/>
</dbReference>
<dbReference type="Pfam" id="PF01261">
    <property type="entry name" value="AP_endonuc_2"/>
    <property type="match status" value="1"/>
</dbReference>
<dbReference type="EMBL" id="MQUB01000001">
    <property type="protein sequence ID" value="PQB05314.1"/>
    <property type="molecule type" value="Genomic_DNA"/>
</dbReference>
<keyword evidence="2" id="KW-0413">Isomerase</keyword>
<gene>
    <name evidence="2" type="ORF">BST85_10780</name>
</gene>
<dbReference type="Proteomes" id="UP000239800">
    <property type="component" value="Unassembled WGS sequence"/>
</dbReference>
<dbReference type="Gene3D" id="3.20.20.150">
    <property type="entry name" value="Divalent-metal-dependent TIM barrel enzymes"/>
    <property type="match status" value="1"/>
</dbReference>
<dbReference type="InterPro" id="IPR013022">
    <property type="entry name" value="Xyl_isomerase-like_TIM-brl"/>
</dbReference>
<accession>A0A2S7KRR1</accession>
<proteinExistence type="predicted"/>
<dbReference type="PROSITE" id="PS51257">
    <property type="entry name" value="PROKAR_LIPOPROTEIN"/>
    <property type="match status" value="1"/>
</dbReference>
<dbReference type="OrthoDB" id="1114629at2"/>